<dbReference type="PANTHER" id="PTHR33741:SF5">
    <property type="entry name" value="TRANSMEMBRANE PROTEIN DDB_G0269096-RELATED"/>
    <property type="match status" value="1"/>
</dbReference>
<comment type="caution">
    <text evidence="3">The sequence shown here is derived from an EMBL/GenBank/DDBJ whole genome shotgun (WGS) entry which is preliminary data.</text>
</comment>
<keyword evidence="1" id="KW-0472">Membrane</keyword>
<organism evidence="3 4">
    <name type="scientific">Pelomonas cellulosilytica</name>
    <dbReference type="NCBI Taxonomy" id="2906762"/>
    <lineage>
        <taxon>Bacteria</taxon>
        <taxon>Pseudomonadati</taxon>
        <taxon>Pseudomonadota</taxon>
        <taxon>Betaproteobacteria</taxon>
        <taxon>Burkholderiales</taxon>
        <taxon>Sphaerotilaceae</taxon>
        <taxon>Roseateles</taxon>
    </lineage>
</organism>
<dbReference type="PANTHER" id="PTHR33741">
    <property type="entry name" value="TRANSMEMBRANE PROTEIN DDB_G0269096-RELATED"/>
    <property type="match status" value="1"/>
</dbReference>
<feature type="transmembrane region" description="Helical" evidence="1">
    <location>
        <begin position="152"/>
        <end position="171"/>
    </location>
</feature>
<gene>
    <name evidence="3" type="ORF">LXT13_05745</name>
</gene>
<name>A0ABS8XS11_9BURK</name>
<dbReference type="InterPro" id="IPR007065">
    <property type="entry name" value="HPP"/>
</dbReference>
<accession>A0ABS8XS11</accession>
<reference evidence="3 4" key="1">
    <citation type="submission" date="2021-12" db="EMBL/GenBank/DDBJ databases">
        <title>Genome seq of P8.</title>
        <authorList>
            <person name="Seo T."/>
        </authorList>
    </citation>
    <scope>NUCLEOTIDE SEQUENCE [LARGE SCALE GENOMIC DNA]</scope>
    <source>
        <strain evidence="3 4">P8</strain>
    </source>
</reference>
<sequence>MSDTVPAALATPAVELPMPSAAPRLLPRPGDAAPRFTLRRGALGCVGVALIIGVLAYCSFNLGVLLVLGSFGSTAVIMFTFPDIHFAQPRSVVGGHVICTAVGLAALALAGPAWWVLALAAGVACALMMVTRTMHPPAGSNPVIVFLVAPKWSFVLFPTLCGALVMVAVAVPYHRACRRAYPAYWY</sequence>
<protein>
    <submittedName>
        <fullName evidence="3">HPP family protein</fullName>
    </submittedName>
</protein>
<dbReference type="Pfam" id="PF04982">
    <property type="entry name" value="TM_HPP"/>
    <property type="match status" value="1"/>
</dbReference>
<feature type="transmembrane region" description="Helical" evidence="1">
    <location>
        <begin position="114"/>
        <end position="132"/>
    </location>
</feature>
<feature type="transmembrane region" description="Helical" evidence="1">
    <location>
        <begin position="42"/>
        <end position="71"/>
    </location>
</feature>
<proteinExistence type="predicted"/>
<dbReference type="Proteomes" id="UP001200741">
    <property type="component" value="Unassembled WGS sequence"/>
</dbReference>
<feature type="domain" description="HPP transmembrane region" evidence="2">
    <location>
        <begin position="35"/>
        <end position="182"/>
    </location>
</feature>
<evidence type="ECO:0000313" key="3">
    <source>
        <dbReference type="EMBL" id="MCE4553953.1"/>
    </source>
</evidence>
<keyword evidence="1" id="KW-1133">Transmembrane helix</keyword>
<evidence type="ECO:0000256" key="1">
    <source>
        <dbReference type="SAM" id="Phobius"/>
    </source>
</evidence>
<dbReference type="EMBL" id="JAJTWU010000002">
    <property type="protein sequence ID" value="MCE4553953.1"/>
    <property type="molecule type" value="Genomic_DNA"/>
</dbReference>
<evidence type="ECO:0000259" key="2">
    <source>
        <dbReference type="Pfam" id="PF04982"/>
    </source>
</evidence>
<dbReference type="InterPro" id="IPR058581">
    <property type="entry name" value="TM_HPP"/>
</dbReference>
<feature type="transmembrane region" description="Helical" evidence="1">
    <location>
        <begin position="91"/>
        <end position="109"/>
    </location>
</feature>
<evidence type="ECO:0000313" key="4">
    <source>
        <dbReference type="Proteomes" id="UP001200741"/>
    </source>
</evidence>
<keyword evidence="4" id="KW-1185">Reference proteome</keyword>
<dbReference type="RefSeq" id="WP_233370707.1">
    <property type="nucleotide sequence ID" value="NZ_JAJTWU010000002.1"/>
</dbReference>
<keyword evidence="1" id="KW-0812">Transmembrane</keyword>